<reference evidence="1 2" key="2">
    <citation type="submission" date="2017-10" db="EMBL/GenBank/DDBJ databases">
        <title>Extensive intraspecific genome diversity in a model arbuscular mycorrhizal fungus.</title>
        <authorList>
            <person name="Chen E.C.H."/>
            <person name="Morin E."/>
            <person name="Baudet D."/>
            <person name="Noel J."/>
            <person name="Ndikumana S."/>
            <person name="Charron P."/>
            <person name="St-Onge C."/>
            <person name="Giorgi J."/>
            <person name="Grigoriev I.V."/>
            <person name="Roux C."/>
            <person name="Martin F.M."/>
            <person name="Corradi N."/>
        </authorList>
    </citation>
    <scope>NUCLEOTIDE SEQUENCE [LARGE SCALE GENOMIC DNA]</scope>
    <source>
        <strain evidence="1 2">C2</strain>
    </source>
</reference>
<dbReference type="EMBL" id="LLXL01005710">
    <property type="protein sequence ID" value="PKK56392.1"/>
    <property type="molecule type" value="Genomic_DNA"/>
</dbReference>
<accession>A0A2N1M415</accession>
<proteinExistence type="predicted"/>
<evidence type="ECO:0000313" key="1">
    <source>
        <dbReference type="EMBL" id="PKK56392.1"/>
    </source>
</evidence>
<gene>
    <name evidence="1" type="ORF">RhiirC2_800121</name>
</gene>
<name>A0A2N1M415_9GLOM</name>
<organism evidence="1 2">
    <name type="scientific">Rhizophagus irregularis</name>
    <dbReference type="NCBI Taxonomy" id="588596"/>
    <lineage>
        <taxon>Eukaryota</taxon>
        <taxon>Fungi</taxon>
        <taxon>Fungi incertae sedis</taxon>
        <taxon>Mucoromycota</taxon>
        <taxon>Glomeromycotina</taxon>
        <taxon>Glomeromycetes</taxon>
        <taxon>Glomerales</taxon>
        <taxon>Glomeraceae</taxon>
        <taxon>Rhizophagus</taxon>
    </lineage>
</organism>
<evidence type="ECO:0000313" key="2">
    <source>
        <dbReference type="Proteomes" id="UP000233469"/>
    </source>
</evidence>
<comment type="caution">
    <text evidence="1">The sequence shown here is derived from an EMBL/GenBank/DDBJ whole genome shotgun (WGS) entry which is preliminary data.</text>
</comment>
<sequence length="64" mass="7821">MENDITEKWMEGEDVENWVDNETVENWIKENLKEFEEMKKRLTTEVFCWHDDAAKSIRAVPIYR</sequence>
<reference evidence="1 2" key="1">
    <citation type="submission" date="2016-04" db="EMBL/GenBank/DDBJ databases">
        <title>Genome analyses suggest a sexual origin of heterokaryosis in a supposedly ancient asexual fungus.</title>
        <authorList>
            <person name="Ropars J."/>
            <person name="Sedzielewska K."/>
            <person name="Noel J."/>
            <person name="Charron P."/>
            <person name="Farinelli L."/>
            <person name="Marton T."/>
            <person name="Kruger M."/>
            <person name="Pelin A."/>
            <person name="Brachmann A."/>
            <person name="Corradi N."/>
        </authorList>
    </citation>
    <scope>NUCLEOTIDE SEQUENCE [LARGE SCALE GENOMIC DNA]</scope>
    <source>
        <strain evidence="1 2">C2</strain>
    </source>
</reference>
<protein>
    <submittedName>
        <fullName evidence="1">Uncharacterized protein</fullName>
    </submittedName>
</protein>
<dbReference type="Proteomes" id="UP000233469">
    <property type="component" value="Unassembled WGS sequence"/>
</dbReference>
<dbReference type="AlphaFoldDB" id="A0A2N1M415"/>